<dbReference type="InterPro" id="IPR036890">
    <property type="entry name" value="HATPase_C_sf"/>
</dbReference>
<reference evidence="1 2" key="1">
    <citation type="submission" date="2024-03" db="EMBL/GenBank/DDBJ databases">
        <title>Actinomycetospora sp. OC33-EN07, a novel actinomycete isolated from wild orchid (Aerides multiflora).</title>
        <authorList>
            <person name="Suriyachadkun C."/>
        </authorList>
    </citation>
    <scope>NUCLEOTIDE SEQUENCE [LARGE SCALE GENOMIC DNA]</scope>
    <source>
        <strain evidence="1 2">OC33-EN07</strain>
    </source>
</reference>
<organism evidence="1 2">
    <name type="scientific">Actinomycetospora flava</name>
    <dbReference type="NCBI Taxonomy" id="3129232"/>
    <lineage>
        <taxon>Bacteria</taxon>
        <taxon>Bacillati</taxon>
        <taxon>Actinomycetota</taxon>
        <taxon>Actinomycetes</taxon>
        <taxon>Pseudonocardiales</taxon>
        <taxon>Pseudonocardiaceae</taxon>
        <taxon>Actinomycetospora</taxon>
    </lineage>
</organism>
<protein>
    <submittedName>
        <fullName evidence="1">ATP-binding protein</fullName>
    </submittedName>
</protein>
<dbReference type="GO" id="GO:0005524">
    <property type="term" value="F:ATP binding"/>
    <property type="evidence" value="ECO:0007669"/>
    <property type="project" value="UniProtKB-KW"/>
</dbReference>
<keyword evidence="2" id="KW-1185">Reference proteome</keyword>
<dbReference type="EMBL" id="JBBEGM010000004">
    <property type="protein sequence ID" value="MEJ2862153.1"/>
    <property type="molecule type" value="Genomic_DNA"/>
</dbReference>
<evidence type="ECO:0000313" key="2">
    <source>
        <dbReference type="Proteomes" id="UP001369736"/>
    </source>
</evidence>
<dbReference type="Gene3D" id="3.30.565.10">
    <property type="entry name" value="Histidine kinase-like ATPase, C-terminal domain"/>
    <property type="match status" value="1"/>
</dbReference>
<dbReference type="SUPFAM" id="SSF55874">
    <property type="entry name" value="ATPase domain of HSP90 chaperone/DNA topoisomerase II/histidine kinase"/>
    <property type="match status" value="1"/>
</dbReference>
<gene>
    <name evidence="1" type="ORF">WCD58_13355</name>
</gene>
<comment type="caution">
    <text evidence="1">The sequence shown here is derived from an EMBL/GenBank/DDBJ whole genome shotgun (WGS) entry which is preliminary data.</text>
</comment>
<dbReference type="Proteomes" id="UP001369736">
    <property type="component" value="Unassembled WGS sequence"/>
</dbReference>
<keyword evidence="1" id="KW-0067">ATP-binding</keyword>
<accession>A0ABU8M5K5</accession>
<evidence type="ECO:0000313" key="1">
    <source>
        <dbReference type="EMBL" id="MEJ2862153.1"/>
    </source>
</evidence>
<keyword evidence="1" id="KW-0547">Nucleotide-binding</keyword>
<sequence>MSTVEFRLGVGEARVRQFEQRRPASAVIELVWNALDANATNVIVEVHRTAADAPERITVTDDGQGMSPQQARQSFEDFGETWKATRSYTEGNLRVLHGENGEGRLFAFALGYEVVWETVVEEDDGRRLTQVRGNVTRPTRWTIEDVGETDRAVGTTVTAYVPQGRGIGTLENAEATVAYLLPRFASYLYAYPEVNVSFEGTRLDASSLLTDVVELPLEVEEYKGDTPPPIVHLAEWSTRVYDKNQGMYLSDMTGRTKGFYEQKWGESVVHFTPFLRSLRFTDLDSSSIHELPMRHARLLDGAEQAIRRHLSERRDQISSRVVEQLKDEGLYPYAAEADGLADQIERQTFDVVVTVARSALPKKPEERRLSVQLIRSALEQNPSHLQDLLRQVLTLSPAEEQHLVRLLEETELSNVIAAATTVTDRLKFVGGLRKILADPELRRDFREVDQLHPLIARNLWIFGEEWTLARTEVGLTGVLKSHLGLLGGETELEVDLEAVRRDDGRSGRVDVLLFRGRGDEEFTERLVVELKRPTVTVGRDELEQIKSYARAIVDDPQYSGTKCRWQFILVTYNYDHRIHRDINERERPRGLADDQEEYQVWVKTWGELFDTAERKLKFFRDQLEYEATDDRVTRHLQESYNSFIPERLRVDVESGEEIESGVASVDGGGS</sequence>
<name>A0ABU8M5K5_9PSEU</name>
<dbReference type="RefSeq" id="WP_337703527.1">
    <property type="nucleotide sequence ID" value="NZ_JBBEGM010000004.1"/>
</dbReference>
<proteinExistence type="predicted"/>
<dbReference type="Pfam" id="PF13589">
    <property type="entry name" value="HATPase_c_3"/>
    <property type="match status" value="1"/>
</dbReference>